<reference evidence="3 4" key="1">
    <citation type="journal article" date="2014" name="Genome Announc.">
        <title>Genome Sequence and Methylome of Soil Bacterium Gemmatirosa kalamazoonensis KBS708T, a Member of the Rarely Cultivated Gemmatimonadetes Phylum.</title>
        <authorList>
            <person name="Debruyn J.M."/>
            <person name="Radosevich M."/>
            <person name="Wommack K.E."/>
            <person name="Polson S.W."/>
            <person name="Hauser L.J."/>
            <person name="Fawaz M.N."/>
            <person name="Korlach J."/>
            <person name="Tsai Y.C."/>
        </authorList>
    </citation>
    <scope>NUCLEOTIDE SEQUENCE [LARGE SCALE GENOMIC DNA]</scope>
    <source>
        <strain evidence="3 4">KBS708</strain>
    </source>
</reference>
<feature type="chain" id="PRO_5004795482" description="Surface antigen (D15)" evidence="2">
    <location>
        <begin position="27"/>
        <end position="926"/>
    </location>
</feature>
<dbReference type="Gene3D" id="2.40.160.50">
    <property type="entry name" value="membrane protein fhac: a member of the omp85/tpsb transporter family"/>
    <property type="match status" value="1"/>
</dbReference>
<dbReference type="InParanoid" id="W0RFK4"/>
<feature type="compositionally biased region" description="Low complexity" evidence="1">
    <location>
        <begin position="16"/>
        <end position="41"/>
    </location>
</feature>
<proteinExistence type="predicted"/>
<dbReference type="STRING" id="861299.J421_2044"/>
<evidence type="ECO:0000313" key="3">
    <source>
        <dbReference type="EMBL" id="AHG89581.1"/>
    </source>
</evidence>
<accession>W0RFK4</accession>
<dbReference type="OrthoDB" id="9774544at2"/>
<dbReference type="AlphaFoldDB" id="W0RFK4"/>
<feature type="region of interest" description="Disordered" evidence="1">
    <location>
        <begin position="16"/>
        <end position="54"/>
    </location>
</feature>
<evidence type="ECO:0000313" key="4">
    <source>
        <dbReference type="Proteomes" id="UP000019151"/>
    </source>
</evidence>
<gene>
    <name evidence="3" type="ORF">J421_2044</name>
</gene>
<protein>
    <recommendedName>
        <fullName evidence="5">Surface antigen (D15)</fullName>
    </recommendedName>
</protein>
<dbReference type="KEGG" id="gba:J421_2044"/>
<keyword evidence="2" id="KW-0732">Signal</keyword>
<evidence type="ECO:0000256" key="1">
    <source>
        <dbReference type="SAM" id="MobiDB-lite"/>
    </source>
</evidence>
<feature type="signal peptide" evidence="2">
    <location>
        <begin position="1"/>
        <end position="26"/>
    </location>
</feature>
<dbReference type="Proteomes" id="UP000019151">
    <property type="component" value="Chromosome"/>
</dbReference>
<organism evidence="3 4">
    <name type="scientific">Gemmatirosa kalamazoonensis</name>
    <dbReference type="NCBI Taxonomy" id="861299"/>
    <lineage>
        <taxon>Bacteria</taxon>
        <taxon>Pseudomonadati</taxon>
        <taxon>Gemmatimonadota</taxon>
        <taxon>Gemmatimonadia</taxon>
        <taxon>Gemmatimonadales</taxon>
        <taxon>Gemmatimonadaceae</taxon>
        <taxon>Gemmatirosa</taxon>
    </lineage>
</organism>
<evidence type="ECO:0000256" key="2">
    <source>
        <dbReference type="SAM" id="SignalP"/>
    </source>
</evidence>
<keyword evidence="4" id="KW-1185">Reference proteome</keyword>
<feature type="compositionally biased region" description="Basic and acidic residues" evidence="1">
    <location>
        <begin position="42"/>
        <end position="53"/>
    </location>
</feature>
<name>W0RFK4_9BACT</name>
<dbReference type="eggNOG" id="ENOG5033R4S">
    <property type="taxonomic scope" value="Bacteria"/>
</dbReference>
<dbReference type="RefSeq" id="WP_025411076.1">
    <property type="nucleotide sequence ID" value="NZ_CP007128.1"/>
</dbReference>
<dbReference type="EMBL" id="CP007128">
    <property type="protein sequence ID" value="AHG89581.1"/>
    <property type="molecule type" value="Genomic_DNA"/>
</dbReference>
<sequence>MSSAASILLALVAGTAQPPASSQASAQPTPTATRPASSSRPDSVRRRERDTPRHVALTPELERSAFSDATSRTLLARARVARLSQDSALRAYDAKTYQRLSVGMGFRRIGRDRLLMRLENASRVHWDRQRGVTVEPTGRRAVFPMVKDADGDADIDDISPIPYFPGRETLWFPSSDFGIAKAEVDDRAFVHPLAIGAEAYYRYAAGDSQSVRLPDGSTVRLRELRITARRPDWHLFVGSFWFDADRGQLVRAAYRMAVEMDIWQVADEETKRELTEALERAKNDTSAEARAAVRAAEHEVGDAPPGWVKGLITPMRATISSITVEYGLYEGRFWLPRRNVAEAEGQAGFFRVPVKIEESFKYDRVAATPAALAGRPVPNVPETAESPDAATPRPALAAARTALDSALARAPGDSGSTQVTITIGSGPNGQHTRTVKIDGEPATLDRTQRVDSTLRAIMRRADSLNLRADSLQAAGDTAKARNARALARGRLRRAAAIARREVQCSADSSYDAGTRRRFDGALAVHVRMPCDTMRLANSADLPKSPYEAGEEVFSAADRDALVKALDLGLQPGWAPQPVRVHSGLDLMRYNRVEGLSVGASATSVLGMGYTAQGLLRLGVADLVPNAELSIARSDGRRTVRLGAFHRLGVANDDWGSPLNFGASLSALLYGRDEGFYYRTFGAELGGTREAPFGATVDWRLFAERQRSTGAEPNTQISLGRAIGGARFIDNIDAQQATVAGAAADLSRTFGEDPTGLRLLARTRVEGAAVRGATIAHGATTGYGRLMTDATLSRAIGSVSLALTGAAGGIAGEAPVQRQFFMGGVQTVRGQFARPTNEAGGVESGYQGDAFWLGRAELGTNSVAARPVLFFDAGWAGPREQWNHPGRPLTGAGVGLSFMDGLIRTDLSRGIYPQKRMRFDLYVEARF</sequence>
<dbReference type="HOGENOM" id="CLU_315408_0_0_0"/>
<evidence type="ECO:0008006" key="5">
    <source>
        <dbReference type="Google" id="ProtNLM"/>
    </source>
</evidence>